<dbReference type="AlphaFoldDB" id="A0A6J7IA21"/>
<evidence type="ECO:0000313" key="1">
    <source>
        <dbReference type="EMBL" id="CAB4927530.1"/>
    </source>
</evidence>
<accession>A0A6J7IA21</accession>
<sequence length="228" mass="23391">MTALRLLPELEDALRDIPGVRAVSVVTGPDAAPLEVHVLATSSKPAKQVVRDIQSLAMASYGLALDHRIVSVVQLGDEPSLSASTVGEADSGPLLASVHEPLAPPPRPSLTSITVHTRDGEAEVSVALTIDGSVYTGTATGPGSPAHRPRIVAQASLRAVDDLLGIPSHVDSAMLVAAGDREVALVVITLAIPRLGEQVLCGSALVRGDSEDAVARGVLAAINRRLAG</sequence>
<protein>
    <submittedName>
        <fullName evidence="1">Unannotated protein</fullName>
    </submittedName>
</protein>
<reference evidence="1" key="1">
    <citation type="submission" date="2020-05" db="EMBL/GenBank/DDBJ databases">
        <authorList>
            <person name="Chiriac C."/>
            <person name="Salcher M."/>
            <person name="Ghai R."/>
            <person name="Kavagutti S V."/>
        </authorList>
    </citation>
    <scope>NUCLEOTIDE SEQUENCE</scope>
</reference>
<dbReference type="EMBL" id="CAFBNF010000002">
    <property type="protein sequence ID" value="CAB4927530.1"/>
    <property type="molecule type" value="Genomic_DNA"/>
</dbReference>
<proteinExistence type="predicted"/>
<gene>
    <name evidence="1" type="ORF">UFOPK3773_00049</name>
</gene>
<name>A0A6J7IA21_9ZZZZ</name>
<organism evidence="1">
    <name type="scientific">freshwater metagenome</name>
    <dbReference type="NCBI Taxonomy" id="449393"/>
    <lineage>
        <taxon>unclassified sequences</taxon>
        <taxon>metagenomes</taxon>
        <taxon>ecological metagenomes</taxon>
    </lineage>
</organism>